<accession>A0A3L8PZH5</accession>
<feature type="compositionally biased region" description="Gly residues" evidence="1">
    <location>
        <begin position="1"/>
        <end position="10"/>
    </location>
</feature>
<dbReference type="EMBL" id="QZEI01000020">
    <property type="protein sequence ID" value="RLV60179.1"/>
    <property type="molecule type" value="Genomic_DNA"/>
</dbReference>
<protein>
    <submittedName>
        <fullName evidence="2">DUF1501 domain-containing protein</fullName>
    </submittedName>
</protein>
<reference evidence="2 3" key="1">
    <citation type="submission" date="2018-09" db="EMBL/GenBank/DDBJ databases">
        <title>Phylogeny of the Shewanellaceae, and recommendation for two new genera, Pseudoshewanella and Parashewanella.</title>
        <authorList>
            <person name="Wang G."/>
        </authorList>
    </citation>
    <scope>NUCLEOTIDE SEQUENCE [LARGE SCALE GENOMIC DNA]</scope>
    <source>
        <strain evidence="2 3">C51</strain>
    </source>
</reference>
<evidence type="ECO:0000256" key="1">
    <source>
        <dbReference type="SAM" id="MobiDB-lite"/>
    </source>
</evidence>
<dbReference type="AlphaFoldDB" id="A0A3L8PZH5"/>
<organism evidence="2 3">
    <name type="scientific">Parashewanella curva</name>
    <dbReference type="NCBI Taxonomy" id="2338552"/>
    <lineage>
        <taxon>Bacteria</taxon>
        <taxon>Pseudomonadati</taxon>
        <taxon>Pseudomonadota</taxon>
        <taxon>Gammaproteobacteria</taxon>
        <taxon>Alteromonadales</taxon>
        <taxon>Shewanellaceae</taxon>
        <taxon>Parashewanella</taxon>
    </lineage>
</organism>
<sequence>MLSGCGGGSDNAGTPVTPPVTPPVNPPVTPPVAGPLKVAKQAKSLVFIMLDGGNDSFNMLVPRTTADYKEYEDTRGGLAIAKNELLNLNDVSFQQGKQFGLHPALEKTQKLFNDKKLSFIANVGPMVDKVTKAEYRANSKPLPLGLMSHSDQFKHWQTSRPSERLNSGWFGTIADVVQPDKANDAISMNISLAGSNIMQNGVESREYAITKSGSVGLTVKDNSNPALKELNDVLLKGFNDMLESTSGSSFDKTYVNGVKYSQVQFEKFEDATKAITVDWKGGDSELAQQLEMVAKTIKARAALGMAGQQQTFFVRYIGWDHHSELLKTHNRMLGIVDDALSGFQQALEDLGVAEEVVTFTGSDFGRSLTSNGNGTDHGWGGNTLVMGNAVKGGEVYGKYPALSLGDANPLDVGGGVMIPTTSTDEVYAELAMWFGAEKATLPKLFPNLGNFYDVASDKSPLGFIKA</sequence>
<feature type="region of interest" description="Disordered" evidence="1">
    <location>
        <begin position="1"/>
        <end position="28"/>
    </location>
</feature>
<evidence type="ECO:0000313" key="3">
    <source>
        <dbReference type="Proteomes" id="UP000281474"/>
    </source>
</evidence>
<dbReference type="Proteomes" id="UP000281474">
    <property type="component" value="Unassembled WGS sequence"/>
</dbReference>
<comment type="caution">
    <text evidence="2">The sequence shown here is derived from an EMBL/GenBank/DDBJ whole genome shotgun (WGS) entry which is preliminary data.</text>
</comment>
<gene>
    <name evidence="2" type="ORF">D5018_08320</name>
</gene>
<evidence type="ECO:0000313" key="2">
    <source>
        <dbReference type="EMBL" id="RLV60179.1"/>
    </source>
</evidence>
<feature type="compositionally biased region" description="Pro residues" evidence="1">
    <location>
        <begin position="16"/>
        <end position="28"/>
    </location>
</feature>
<name>A0A3L8PZH5_9GAMM</name>
<dbReference type="PANTHER" id="PTHR43737:SF1">
    <property type="entry name" value="DUF1501 DOMAIN-CONTAINING PROTEIN"/>
    <property type="match status" value="1"/>
</dbReference>
<keyword evidence="3" id="KW-1185">Reference proteome</keyword>
<dbReference type="InterPro" id="IPR010869">
    <property type="entry name" value="DUF1501"/>
</dbReference>
<dbReference type="OrthoDB" id="9779968at2"/>
<proteinExistence type="predicted"/>
<dbReference type="PANTHER" id="PTHR43737">
    <property type="entry name" value="BLL7424 PROTEIN"/>
    <property type="match status" value="1"/>
</dbReference>
<dbReference type="Pfam" id="PF07394">
    <property type="entry name" value="DUF1501"/>
    <property type="match status" value="1"/>
</dbReference>